<protein>
    <submittedName>
        <fullName evidence="1">Uncharacterized protein</fullName>
    </submittedName>
</protein>
<sequence length="138" mass="15566">MSLEDGFDIRMRLRILPIRKSSGPRKASKALKADTRERQFTLTSLVDQATTNHNLSIVGYRCCKWFRTTKELSNGELLKKSLVGEVDIFVASRSAWLVRFNVNGEIEQVLMNAEQVAKAIHIAYHNGVDVTSKMSLVV</sequence>
<evidence type="ECO:0000313" key="1">
    <source>
        <dbReference type="EMBL" id="ETV93732.1"/>
    </source>
</evidence>
<reference evidence="1" key="1">
    <citation type="submission" date="2013-12" db="EMBL/GenBank/DDBJ databases">
        <title>The Genome Sequence of Aphanomyces invadans NJM9701.</title>
        <authorList>
            <consortium name="The Broad Institute Genomics Platform"/>
            <person name="Russ C."/>
            <person name="Tyler B."/>
            <person name="van West P."/>
            <person name="Dieguez-Uribeondo J."/>
            <person name="Young S.K."/>
            <person name="Zeng Q."/>
            <person name="Gargeya S."/>
            <person name="Fitzgerald M."/>
            <person name="Abouelleil A."/>
            <person name="Alvarado L."/>
            <person name="Chapman S.B."/>
            <person name="Gainer-Dewar J."/>
            <person name="Goldberg J."/>
            <person name="Griggs A."/>
            <person name="Gujja S."/>
            <person name="Hansen M."/>
            <person name="Howarth C."/>
            <person name="Imamovic A."/>
            <person name="Ireland A."/>
            <person name="Larimer J."/>
            <person name="McCowan C."/>
            <person name="Murphy C."/>
            <person name="Pearson M."/>
            <person name="Poon T.W."/>
            <person name="Priest M."/>
            <person name="Roberts A."/>
            <person name="Saif S."/>
            <person name="Shea T."/>
            <person name="Sykes S."/>
            <person name="Wortman J."/>
            <person name="Nusbaum C."/>
            <person name="Birren B."/>
        </authorList>
    </citation>
    <scope>NUCLEOTIDE SEQUENCE [LARGE SCALE GENOMIC DNA]</scope>
    <source>
        <strain evidence="1">NJM9701</strain>
    </source>
</reference>
<proteinExistence type="predicted"/>
<gene>
    <name evidence="1" type="ORF">H310_12308</name>
</gene>
<dbReference type="VEuPathDB" id="FungiDB:H310_12308"/>
<dbReference type="RefSeq" id="XP_008877541.1">
    <property type="nucleotide sequence ID" value="XM_008879319.1"/>
</dbReference>
<organism evidence="1">
    <name type="scientific">Aphanomyces invadans</name>
    <dbReference type="NCBI Taxonomy" id="157072"/>
    <lineage>
        <taxon>Eukaryota</taxon>
        <taxon>Sar</taxon>
        <taxon>Stramenopiles</taxon>
        <taxon>Oomycota</taxon>
        <taxon>Saprolegniomycetes</taxon>
        <taxon>Saprolegniales</taxon>
        <taxon>Verrucalvaceae</taxon>
        <taxon>Aphanomyces</taxon>
    </lineage>
</organism>
<dbReference type="EMBL" id="KI913989">
    <property type="protein sequence ID" value="ETV93732.1"/>
    <property type="molecule type" value="Genomic_DNA"/>
</dbReference>
<name>A0A024TK49_9STRA</name>
<dbReference type="AlphaFoldDB" id="A0A024TK49"/>
<dbReference type="GeneID" id="20089358"/>
<accession>A0A024TK49</accession>